<dbReference type="EMBL" id="QGLR01000009">
    <property type="protein sequence ID" value="PXZ07181.1"/>
    <property type="molecule type" value="Genomic_DNA"/>
</dbReference>
<accession>A0A2V4E7Y5</accession>
<dbReference type="Pfam" id="PF06996">
    <property type="entry name" value="T6SS_TssG"/>
    <property type="match status" value="1"/>
</dbReference>
<evidence type="ECO:0000313" key="2">
    <source>
        <dbReference type="Proteomes" id="UP000247932"/>
    </source>
</evidence>
<sequence>MASENRAALADIDPKTYSFYQLLELIYKIYDRQDDLNKDIFPEDELVRFKSSGTLAFPKSDIADLKKDKDGHYLLETTFLGLQGSQSPLPSFYLEELAWSYAQDEPGMNNFLDLFNHRFTTLIHRIWRKYRYYISYKDGKDSFSQRMFAFAGLENPMIRQALKINHSKMLSYVGLLSDSTRSPEVISGLIAHCFDLDDVSIISWQERLVPIPEDQQTNLGEKNSELGENFVIGDCVDDCNGKFILCLGNLTVKRYLSFLPSGDTFEPLKTFVSFILRDQFAFDVKLSLAKNQLTEMTLGDDISCLLGWTTFIGEMPDYPSVTICMRE</sequence>
<proteinExistence type="predicted"/>
<dbReference type="OrthoDB" id="1523296at2"/>
<organism evidence="1 2">
    <name type="scientific">Gilliamella apicola</name>
    <dbReference type="NCBI Taxonomy" id="1196095"/>
    <lineage>
        <taxon>Bacteria</taxon>
        <taxon>Pseudomonadati</taxon>
        <taxon>Pseudomonadota</taxon>
        <taxon>Gammaproteobacteria</taxon>
        <taxon>Orbales</taxon>
        <taxon>Orbaceae</taxon>
        <taxon>Gilliamella</taxon>
    </lineage>
</organism>
<dbReference type="InterPro" id="IPR010732">
    <property type="entry name" value="T6SS_TssG-like"/>
</dbReference>
<dbReference type="Proteomes" id="UP000247932">
    <property type="component" value="Unassembled WGS sequence"/>
</dbReference>
<dbReference type="NCBIfam" id="TIGR03347">
    <property type="entry name" value="VI_chp_1"/>
    <property type="match status" value="1"/>
</dbReference>
<gene>
    <name evidence="1" type="primary">tssG</name>
    <name evidence="1" type="ORF">DKK70_04810</name>
</gene>
<dbReference type="RefSeq" id="WP_110432963.1">
    <property type="nucleotide sequence ID" value="NZ_QGLR01000009.1"/>
</dbReference>
<dbReference type="PANTHER" id="PTHR35564:SF3">
    <property type="entry name" value="TYPE VI SECRETION SYSTEM BASEPLATE SUBUNIT TSSG"/>
    <property type="match status" value="1"/>
</dbReference>
<comment type="caution">
    <text evidence="1">The sequence shown here is derived from an EMBL/GenBank/DDBJ whole genome shotgun (WGS) entry which is preliminary data.</text>
</comment>
<protein>
    <submittedName>
        <fullName evidence="1">Type VI secretion system baseplate subunit TssG</fullName>
    </submittedName>
</protein>
<dbReference type="PANTHER" id="PTHR35564">
    <property type="match status" value="1"/>
</dbReference>
<keyword evidence="2" id="KW-1185">Reference proteome</keyword>
<evidence type="ECO:0000313" key="1">
    <source>
        <dbReference type="EMBL" id="PXZ07181.1"/>
    </source>
</evidence>
<name>A0A2V4E7Y5_9GAMM</name>
<reference evidence="1 2" key="1">
    <citation type="submission" date="2018-05" db="EMBL/GenBank/DDBJ databases">
        <title>Reference genomes for bee gut microbiota database.</title>
        <authorList>
            <person name="Ellegaard K.M."/>
        </authorList>
    </citation>
    <scope>NUCLEOTIDE SEQUENCE [LARGE SCALE GENOMIC DNA]</scope>
    <source>
        <strain evidence="1 2">ESL0182</strain>
    </source>
</reference>
<dbReference type="AlphaFoldDB" id="A0A2V4E7Y5"/>